<name>A0ABQ6GCR5_9BACL</name>
<keyword evidence="2" id="KW-1185">Reference proteome</keyword>
<organism evidence="1 2">
    <name type="scientific">Paenibacillus glycanilyticus</name>
    <dbReference type="NCBI Taxonomy" id="126569"/>
    <lineage>
        <taxon>Bacteria</taxon>
        <taxon>Bacillati</taxon>
        <taxon>Bacillota</taxon>
        <taxon>Bacilli</taxon>
        <taxon>Bacillales</taxon>
        <taxon>Paenibacillaceae</taxon>
        <taxon>Paenibacillus</taxon>
    </lineage>
</organism>
<accession>A0ABQ6GCR5</accession>
<proteinExistence type="predicted"/>
<evidence type="ECO:0000313" key="1">
    <source>
        <dbReference type="EMBL" id="GLX67870.1"/>
    </source>
</evidence>
<evidence type="ECO:0000313" key="2">
    <source>
        <dbReference type="Proteomes" id="UP001157114"/>
    </source>
</evidence>
<dbReference type="Proteomes" id="UP001157114">
    <property type="component" value="Unassembled WGS sequence"/>
</dbReference>
<gene>
    <name evidence="1" type="ORF">MU1_22150</name>
</gene>
<reference evidence="1 2" key="1">
    <citation type="submission" date="2023-03" db="EMBL/GenBank/DDBJ databases">
        <title>Draft genome sequence of the bacteria which degrade cell wall of Tricholomamatutake.</title>
        <authorList>
            <person name="Konishi Y."/>
            <person name="Fukuta Y."/>
            <person name="Shirasaka N."/>
        </authorList>
    </citation>
    <scope>NUCLEOTIDE SEQUENCE [LARGE SCALE GENOMIC DNA]</scope>
    <source>
        <strain evidence="2">mu1</strain>
    </source>
</reference>
<dbReference type="EMBL" id="BSSQ01000010">
    <property type="protein sequence ID" value="GLX67870.1"/>
    <property type="molecule type" value="Genomic_DNA"/>
</dbReference>
<evidence type="ECO:0008006" key="3">
    <source>
        <dbReference type="Google" id="ProtNLM"/>
    </source>
</evidence>
<protein>
    <recommendedName>
        <fullName evidence="3">Peptidoglycan-binding protein</fullName>
    </recommendedName>
</protein>
<comment type="caution">
    <text evidence="1">The sequence shown here is derived from an EMBL/GenBank/DDBJ whole genome shotgun (WGS) entry which is preliminary data.</text>
</comment>
<sequence length="916" mass="103153">MTNVKRITDLVDYQTVLPYSSELFGVHQSLIGWKSKRVLDKLQSGAKLDKGDLLPRLQRYLSNQMPIDINDDCNVYAPNLVPAPFTGPTLKKQDSILLRTISNRLREKGGLPESAEEWKMFVNDDELRGILNNHVIEYYASTSMTQCKLIGRNSESNPALANRLREQSKEDIRTALENETTIAGVISELFNNDRMAELIRIFYTNLDYDFKQGFYDTLAKAETDTADDPYLTFDPKKDVQDVSLSPLGIVHLYRQYFFELDSFLGTPTGHVWLSPGSTVELIEVSTRKTIVERTVETSLETTKKTETSTTDQDEISEAVKEDNKDDLKLGITSNVNQSWGTGSASASASLNMDKTQQLARETTHKKMRQQSEKLSSEIRENYKSTFKSITETTDTSSKRYVLSNNTEKLINYELRRKMRQVGVQVQDVGTYLCWEAYVDEPGQSLGLANLIHIAQPSNLLPVPDQSEISVPADQFISLKTNAVWNFGDSRKYGFVTLAFMDPPLPPAGFDIVKETGVFQAAQLSGSGEDFTGIWEFGARFNVSGQIEIGVITGPNGLEWDERIDFVVGTVVKCTVSTAKRAEIDAANAARRQNGYVATAENDRITKETFVKSAKERVELARGIAKRNYEELREEERIVVYRKLISSLMTGFQYHSASDSSRHVLSELLLSIFDIDKMLYFVAPEWWKPRAYQHLNLPDLQSQLDDSIVNWSDSTVRQDNYLITEKSAPAAMGSSLGWLLQLDGDNLRNAFLNAPWVKAVIPIRPGKEQAALNWLQNANVEGSDGLDASYAATDDERIAIRARLGIDPAADVTIRHAIDYLCLEVADKNKESNTVKKYPNTEINDDNKVHSTPVEKVFEHGFYPLQGGFRADPNSQNPDPNNTDRHFQVFDQWIEVLPTDQIVPVEVVYDPKTGRQI</sequence>
<dbReference type="RefSeq" id="WP_284238631.1">
    <property type="nucleotide sequence ID" value="NZ_BSSQ01000010.1"/>
</dbReference>